<dbReference type="SMART" id="SM01263">
    <property type="entry name" value="Leuk-A4-hydro_C"/>
    <property type="match status" value="1"/>
</dbReference>
<comment type="cofactor">
    <cofactor evidence="10">
        <name>Zn(2+)</name>
        <dbReference type="ChEBI" id="CHEBI:29105"/>
    </cofactor>
    <text evidence="10">Binds 1 zinc ion per subunit.</text>
</comment>
<dbReference type="Gene3D" id="1.25.40.320">
    <property type="entry name" value="Peptidase M1, leukotriene A4 hydrolase/aminopeptidase C-terminal domain"/>
    <property type="match status" value="1"/>
</dbReference>
<feature type="active site" description="Proton acceptor" evidence="9">
    <location>
        <position position="305"/>
    </location>
</feature>
<dbReference type="Pfam" id="PF09127">
    <property type="entry name" value="Leuk-A4-hydro_C"/>
    <property type="match status" value="1"/>
</dbReference>
<dbReference type="PANTHER" id="PTHR45726:SF3">
    <property type="entry name" value="LEUKOTRIENE A-4 HYDROLASE"/>
    <property type="match status" value="1"/>
</dbReference>
<keyword evidence="5 10" id="KW-0479">Metal-binding</keyword>
<feature type="binding site" evidence="10">
    <location>
        <position position="308"/>
    </location>
    <ligand>
        <name>Zn(2+)</name>
        <dbReference type="ChEBI" id="CHEBI:29105"/>
        <note>catalytic</note>
    </ligand>
</feature>
<keyword evidence="3" id="KW-0963">Cytoplasm</keyword>
<dbReference type="GO" id="GO:0005829">
    <property type="term" value="C:cytosol"/>
    <property type="evidence" value="ECO:0007669"/>
    <property type="project" value="TreeGrafter"/>
</dbReference>
<dbReference type="FunFam" id="1.10.390.10:FF:000003">
    <property type="entry name" value="Leukotriene A(4) hydrolase"/>
    <property type="match status" value="1"/>
</dbReference>
<evidence type="ECO:0000256" key="5">
    <source>
        <dbReference type="ARBA" id="ARBA00022723"/>
    </source>
</evidence>
<evidence type="ECO:0000256" key="6">
    <source>
        <dbReference type="ARBA" id="ARBA00022801"/>
    </source>
</evidence>
<comment type="caution">
    <text evidence="12">The sequence shown here is derived from an EMBL/GenBank/DDBJ whole genome shotgun (WGS) entry which is preliminary data.</text>
</comment>
<feature type="domain" description="Peptidase M1 leukotriene A4 hydrolase/aminopeptidase C-terminal" evidence="11">
    <location>
        <begin position="479"/>
        <end position="635"/>
    </location>
</feature>
<sequence>MPDPTTQSNYLQITSEHIALNWRLDFDFHIISGYVIHHLLVKEEHVEEVIFDTSDLTISDIEVAGQCAQFSIAAVREVMGAALHVKLPTGLKVGERIIVKISYKTSKSSGALQWLSKEHTHGKDFPYLYSQCQPIYARALVPIQDTTAAKFKYSATVVSKFPVLLSALRISPPVDGPAHDGKIVGEDFVTYTYDQPIPIPPYLIAIASGNVCYRTFPQYQDKQWKTGVWAEPGQLESAYWEFSEDTPRFLATAEALLTPYEYGVYDLLVLPPASLYGGMEHPCLTFLTPTVVTGDRTLVDVVIHEITHSWFGNGITHSEASHFWLNEGWTTYFERVVQEVLYSRAHRDFHYIIGAKPLHDSLMHYKDRTKYQRLVIDFDYGEDPDDAYSSVPYEKGANLLLYLERVLGGLDIFLPYMKDYAKTFLGKSITTHDWKSHLFDYYGRNGGEEKVKVLDGIDWNAWLYGEGLKLPVQMDYDLSMAKESYNLAKKWNGARSTDDVTALNFTEKDITGFDAYQIIVFLEHLQTFPQLPLQHVKRLGSLYRVAKTSNAELRFRFYEIALKDPASPSAKAFVTEVAKWIIGDDGTCIIKGRMKFCRPMFRAVTRVNQGIAVDAFKIAQERFHPIVRKMIEKDIGLTKQ</sequence>
<feature type="binding site" evidence="10">
    <location>
        <position position="327"/>
    </location>
    <ligand>
        <name>Zn(2+)</name>
        <dbReference type="ChEBI" id="CHEBI:29105"/>
        <note>catalytic</note>
    </ligand>
</feature>
<evidence type="ECO:0000256" key="4">
    <source>
        <dbReference type="ARBA" id="ARBA00022670"/>
    </source>
</evidence>
<dbReference type="InterPro" id="IPR027268">
    <property type="entry name" value="Peptidase_M4/M1_CTD_sf"/>
</dbReference>
<evidence type="ECO:0000256" key="8">
    <source>
        <dbReference type="ARBA" id="ARBA00023049"/>
    </source>
</evidence>
<keyword evidence="6" id="KW-0378">Hydrolase</keyword>
<dbReference type="InterPro" id="IPR016024">
    <property type="entry name" value="ARM-type_fold"/>
</dbReference>
<evidence type="ECO:0000313" key="12">
    <source>
        <dbReference type="EMBL" id="KAF9463241.1"/>
    </source>
</evidence>
<keyword evidence="13" id="KW-1185">Reference proteome</keyword>
<dbReference type="GO" id="GO:0006508">
    <property type="term" value="P:proteolysis"/>
    <property type="evidence" value="ECO:0007669"/>
    <property type="project" value="UniProtKB-KW"/>
</dbReference>
<dbReference type="GO" id="GO:0008270">
    <property type="term" value="F:zinc ion binding"/>
    <property type="evidence" value="ECO:0007669"/>
    <property type="project" value="InterPro"/>
</dbReference>
<keyword evidence="8" id="KW-0482">Metalloprotease</keyword>
<dbReference type="InterPro" id="IPR049980">
    <property type="entry name" value="LTA4H_cat"/>
</dbReference>
<dbReference type="GO" id="GO:0004177">
    <property type="term" value="F:aminopeptidase activity"/>
    <property type="evidence" value="ECO:0007669"/>
    <property type="project" value="TreeGrafter"/>
</dbReference>
<dbReference type="InterPro" id="IPR015211">
    <property type="entry name" value="Peptidase_M1_C"/>
</dbReference>
<evidence type="ECO:0000256" key="2">
    <source>
        <dbReference type="ARBA" id="ARBA00010136"/>
    </source>
</evidence>
<dbReference type="Proteomes" id="UP000807353">
    <property type="component" value="Unassembled WGS sequence"/>
</dbReference>
<dbReference type="GO" id="GO:0004301">
    <property type="term" value="F:epoxide hydrolase activity"/>
    <property type="evidence" value="ECO:0007669"/>
    <property type="project" value="TreeGrafter"/>
</dbReference>
<dbReference type="Pfam" id="PF01433">
    <property type="entry name" value="Peptidase_M1"/>
    <property type="match status" value="1"/>
</dbReference>
<dbReference type="AlphaFoldDB" id="A0A9P5Y7M7"/>
<proteinExistence type="inferred from homology"/>
<keyword evidence="7 10" id="KW-0862">Zinc</keyword>
<dbReference type="Gene3D" id="3.30.2010.30">
    <property type="match status" value="1"/>
</dbReference>
<evidence type="ECO:0000313" key="13">
    <source>
        <dbReference type="Proteomes" id="UP000807353"/>
    </source>
</evidence>
<accession>A0A9P5Y7M7</accession>
<dbReference type="InterPro" id="IPR042097">
    <property type="entry name" value="Aminopeptidase_N-like_N_sf"/>
</dbReference>
<evidence type="ECO:0000256" key="7">
    <source>
        <dbReference type="ARBA" id="ARBA00022833"/>
    </source>
</evidence>
<evidence type="ECO:0000256" key="10">
    <source>
        <dbReference type="PIRSR" id="PIRSR634015-3"/>
    </source>
</evidence>
<feature type="active site" description="Proton donor" evidence="9">
    <location>
        <position position="393"/>
    </location>
</feature>
<dbReference type="InterPro" id="IPR001930">
    <property type="entry name" value="Peptidase_M1"/>
</dbReference>
<feature type="binding site" evidence="10">
    <location>
        <position position="304"/>
    </location>
    <ligand>
        <name>Zn(2+)</name>
        <dbReference type="ChEBI" id="CHEBI:29105"/>
        <note>catalytic</note>
    </ligand>
</feature>
<keyword evidence="4" id="KW-0645">Protease</keyword>
<dbReference type="InterPro" id="IPR045357">
    <property type="entry name" value="Aminopeptidase_N-like_N"/>
</dbReference>
<name>A0A9P5Y7M7_9AGAR</name>
<dbReference type="EMBL" id="MU150264">
    <property type="protein sequence ID" value="KAF9463241.1"/>
    <property type="molecule type" value="Genomic_DNA"/>
</dbReference>
<dbReference type="InterPro" id="IPR038502">
    <property type="entry name" value="M1_LTA-4_hydro/amino_C_sf"/>
</dbReference>
<evidence type="ECO:0000259" key="11">
    <source>
        <dbReference type="SMART" id="SM01263"/>
    </source>
</evidence>
<evidence type="ECO:0000256" key="1">
    <source>
        <dbReference type="ARBA" id="ARBA00004496"/>
    </source>
</evidence>
<dbReference type="InterPro" id="IPR014782">
    <property type="entry name" value="Peptidase_M1_dom"/>
</dbReference>
<dbReference type="FunFam" id="3.30.2010.30:FF:000001">
    <property type="entry name" value="Leukotriene A(4) hydrolase"/>
    <property type="match status" value="1"/>
</dbReference>
<reference evidence="12" key="1">
    <citation type="submission" date="2020-11" db="EMBL/GenBank/DDBJ databases">
        <authorList>
            <consortium name="DOE Joint Genome Institute"/>
            <person name="Ahrendt S."/>
            <person name="Riley R."/>
            <person name="Andreopoulos W."/>
            <person name="Labutti K."/>
            <person name="Pangilinan J."/>
            <person name="Ruiz-Duenas F.J."/>
            <person name="Barrasa J.M."/>
            <person name="Sanchez-Garcia M."/>
            <person name="Camarero S."/>
            <person name="Miyauchi S."/>
            <person name="Serrano A."/>
            <person name="Linde D."/>
            <person name="Babiker R."/>
            <person name="Drula E."/>
            <person name="Ayuso-Fernandez I."/>
            <person name="Pacheco R."/>
            <person name="Padilla G."/>
            <person name="Ferreira P."/>
            <person name="Barriuso J."/>
            <person name="Kellner H."/>
            <person name="Castanera R."/>
            <person name="Alfaro M."/>
            <person name="Ramirez L."/>
            <person name="Pisabarro A.G."/>
            <person name="Kuo A."/>
            <person name="Tritt A."/>
            <person name="Lipzen A."/>
            <person name="He G."/>
            <person name="Yan M."/>
            <person name="Ng V."/>
            <person name="Cullen D."/>
            <person name="Martin F."/>
            <person name="Rosso M.-N."/>
            <person name="Henrissat B."/>
            <person name="Hibbett D."/>
            <person name="Martinez A.T."/>
            <person name="Grigoriev I.V."/>
        </authorList>
    </citation>
    <scope>NUCLEOTIDE SEQUENCE</scope>
    <source>
        <strain evidence="12">CBS 247.69</strain>
    </source>
</reference>
<dbReference type="Gene3D" id="1.10.390.10">
    <property type="entry name" value="Neutral Protease Domain 2"/>
    <property type="match status" value="1"/>
</dbReference>
<dbReference type="PANTHER" id="PTHR45726">
    <property type="entry name" value="LEUKOTRIENE A-4 HYDROLASE"/>
    <property type="match status" value="1"/>
</dbReference>
<dbReference type="SUPFAM" id="SSF63737">
    <property type="entry name" value="Leukotriene A4 hydrolase N-terminal domain"/>
    <property type="match status" value="1"/>
</dbReference>
<dbReference type="Pfam" id="PF17900">
    <property type="entry name" value="Peptidase_M1_N"/>
    <property type="match status" value="1"/>
</dbReference>
<evidence type="ECO:0000256" key="9">
    <source>
        <dbReference type="PIRSR" id="PIRSR634015-1"/>
    </source>
</evidence>
<comment type="similarity">
    <text evidence="2">Belongs to the peptidase M1 family.</text>
</comment>
<evidence type="ECO:0000256" key="3">
    <source>
        <dbReference type="ARBA" id="ARBA00022490"/>
    </source>
</evidence>
<organism evidence="12 13">
    <name type="scientific">Collybia nuda</name>
    <dbReference type="NCBI Taxonomy" id="64659"/>
    <lineage>
        <taxon>Eukaryota</taxon>
        <taxon>Fungi</taxon>
        <taxon>Dikarya</taxon>
        <taxon>Basidiomycota</taxon>
        <taxon>Agaricomycotina</taxon>
        <taxon>Agaricomycetes</taxon>
        <taxon>Agaricomycetidae</taxon>
        <taxon>Agaricales</taxon>
        <taxon>Tricholomatineae</taxon>
        <taxon>Clitocybaceae</taxon>
        <taxon>Collybia</taxon>
    </lineage>
</organism>
<dbReference type="Gene3D" id="2.60.40.1730">
    <property type="entry name" value="tricorn interacting facor f3 domain"/>
    <property type="match status" value="1"/>
</dbReference>
<dbReference type="CDD" id="cd09599">
    <property type="entry name" value="M1_LTA4H"/>
    <property type="match status" value="1"/>
</dbReference>
<dbReference type="GO" id="GO:0008237">
    <property type="term" value="F:metallopeptidase activity"/>
    <property type="evidence" value="ECO:0007669"/>
    <property type="project" value="UniProtKB-KW"/>
</dbReference>
<comment type="subcellular location">
    <subcellularLocation>
        <location evidence="1">Cytoplasm</location>
    </subcellularLocation>
</comment>
<dbReference type="InterPro" id="IPR034015">
    <property type="entry name" value="M1_LTA4H"/>
</dbReference>
<dbReference type="OrthoDB" id="79562at2759"/>
<dbReference type="SUPFAM" id="SSF55486">
    <property type="entry name" value="Metalloproteases ('zincins'), catalytic domain"/>
    <property type="match status" value="1"/>
</dbReference>
<gene>
    <name evidence="12" type="ORF">BDZ94DRAFT_1259460</name>
</gene>
<dbReference type="PRINTS" id="PR00756">
    <property type="entry name" value="ALADIPTASE"/>
</dbReference>
<protein>
    <recommendedName>
        <fullName evidence="11">Peptidase M1 leukotriene A4 hydrolase/aminopeptidase C-terminal domain-containing protein</fullName>
    </recommendedName>
</protein>
<dbReference type="SUPFAM" id="SSF48371">
    <property type="entry name" value="ARM repeat"/>
    <property type="match status" value="1"/>
</dbReference>